<accession>A0AAD8FS73</accession>
<keyword evidence="2" id="KW-1185">Reference proteome</keyword>
<name>A0AAD8FS73_ACIOX</name>
<evidence type="ECO:0000313" key="2">
    <source>
        <dbReference type="Proteomes" id="UP001230051"/>
    </source>
</evidence>
<evidence type="ECO:0000313" key="1">
    <source>
        <dbReference type="EMBL" id="KAK1155340.1"/>
    </source>
</evidence>
<organism evidence="1 2">
    <name type="scientific">Acipenser oxyrinchus oxyrinchus</name>
    <dbReference type="NCBI Taxonomy" id="40147"/>
    <lineage>
        <taxon>Eukaryota</taxon>
        <taxon>Metazoa</taxon>
        <taxon>Chordata</taxon>
        <taxon>Craniata</taxon>
        <taxon>Vertebrata</taxon>
        <taxon>Euteleostomi</taxon>
        <taxon>Actinopterygii</taxon>
        <taxon>Chondrostei</taxon>
        <taxon>Acipenseriformes</taxon>
        <taxon>Acipenseridae</taxon>
        <taxon>Acipenser</taxon>
    </lineage>
</organism>
<dbReference type="AlphaFoldDB" id="A0AAD8FS73"/>
<proteinExistence type="predicted"/>
<reference evidence="1" key="1">
    <citation type="submission" date="2022-02" db="EMBL/GenBank/DDBJ databases">
        <title>Atlantic sturgeon de novo genome assembly.</title>
        <authorList>
            <person name="Stock M."/>
            <person name="Klopp C."/>
            <person name="Guiguen Y."/>
            <person name="Cabau C."/>
            <person name="Parinello H."/>
            <person name="Santidrian Yebra-Pimentel E."/>
            <person name="Kuhl H."/>
            <person name="Dirks R.P."/>
            <person name="Guessner J."/>
            <person name="Wuertz S."/>
            <person name="Du K."/>
            <person name="Schartl M."/>
        </authorList>
    </citation>
    <scope>NUCLEOTIDE SEQUENCE</scope>
    <source>
        <strain evidence="1">STURGEONOMICS-FGT-2020</strain>
        <tissue evidence="1">Whole blood</tissue>
    </source>
</reference>
<sequence length="118" mass="13902">MLCCSARIYSKSAGMLHTIRPHFTVFASRGRQKTLKQHKVLRYPRQRWTDSTSNKGSYYSVPLSAEETGHLSVRSIEFTDEEALSWLKRNTILRSREFIINSSIITHLKFYWKKIKCF</sequence>
<dbReference type="Proteomes" id="UP001230051">
    <property type="component" value="Unassembled WGS sequence"/>
</dbReference>
<comment type="caution">
    <text evidence="1">The sequence shown here is derived from an EMBL/GenBank/DDBJ whole genome shotgun (WGS) entry which is preliminary data.</text>
</comment>
<dbReference type="EMBL" id="JAGXEW010000031">
    <property type="protein sequence ID" value="KAK1155340.1"/>
    <property type="molecule type" value="Genomic_DNA"/>
</dbReference>
<gene>
    <name evidence="1" type="ORF">AOXY_G27111</name>
</gene>
<protein>
    <submittedName>
        <fullName evidence="1">Uncharacterized protein</fullName>
    </submittedName>
</protein>